<evidence type="ECO:0000256" key="3">
    <source>
        <dbReference type="ARBA" id="ARBA00022989"/>
    </source>
</evidence>
<comment type="subcellular location">
    <subcellularLocation>
        <location evidence="1">Membrane</location>
        <topology evidence="1">Multi-pass membrane protein</topology>
    </subcellularLocation>
</comment>
<evidence type="ECO:0000256" key="6">
    <source>
        <dbReference type="SAM" id="SignalP"/>
    </source>
</evidence>
<reference evidence="7 8" key="1">
    <citation type="submission" date="2016-04" db="EMBL/GenBank/DDBJ databases">
        <title>A degradative enzymes factory behind the ericoid mycorrhizal symbiosis.</title>
        <authorList>
            <consortium name="DOE Joint Genome Institute"/>
            <person name="Martino E."/>
            <person name="Morin E."/>
            <person name="Grelet G."/>
            <person name="Kuo A."/>
            <person name="Kohler A."/>
            <person name="Daghino S."/>
            <person name="Barry K."/>
            <person name="Choi C."/>
            <person name="Cichocki N."/>
            <person name="Clum A."/>
            <person name="Copeland A."/>
            <person name="Hainaut M."/>
            <person name="Haridas S."/>
            <person name="Labutti K."/>
            <person name="Lindquist E."/>
            <person name="Lipzen A."/>
            <person name="Khouja H.-R."/>
            <person name="Murat C."/>
            <person name="Ohm R."/>
            <person name="Olson A."/>
            <person name="Spatafora J."/>
            <person name="Veneault-Fourrey C."/>
            <person name="Henrissat B."/>
            <person name="Grigoriev I."/>
            <person name="Martin F."/>
            <person name="Perotto S."/>
        </authorList>
    </citation>
    <scope>NUCLEOTIDE SEQUENCE [LARGE SCALE GENOMIC DNA]</scope>
    <source>
        <strain evidence="7 8">E</strain>
    </source>
</reference>
<gene>
    <name evidence="7" type="ORF">K444DRAFT_620375</name>
</gene>
<evidence type="ECO:0000313" key="8">
    <source>
        <dbReference type="Proteomes" id="UP000235371"/>
    </source>
</evidence>
<feature type="chain" id="PRO_5014385301" evidence="6">
    <location>
        <begin position="18"/>
        <end position="171"/>
    </location>
</feature>
<keyword evidence="2 5" id="KW-0812">Transmembrane</keyword>
<dbReference type="PANTHER" id="PTHR42718:SF1">
    <property type="entry name" value="LOW AFFINITY AMMONIUM TRANSPORTER"/>
    <property type="match status" value="1"/>
</dbReference>
<accession>A0A2J6SKB9</accession>
<dbReference type="EMBL" id="KZ613912">
    <property type="protein sequence ID" value="PMD51229.1"/>
    <property type="molecule type" value="Genomic_DNA"/>
</dbReference>
<evidence type="ECO:0000256" key="1">
    <source>
        <dbReference type="ARBA" id="ARBA00004141"/>
    </source>
</evidence>
<dbReference type="Proteomes" id="UP000235371">
    <property type="component" value="Unassembled WGS sequence"/>
</dbReference>
<dbReference type="GO" id="GO:0016020">
    <property type="term" value="C:membrane"/>
    <property type="evidence" value="ECO:0007669"/>
    <property type="project" value="UniProtKB-SubCell"/>
</dbReference>
<keyword evidence="8" id="KW-1185">Reference proteome</keyword>
<feature type="transmembrane region" description="Helical" evidence="5">
    <location>
        <begin position="30"/>
        <end position="51"/>
    </location>
</feature>
<feature type="transmembrane region" description="Helical" evidence="5">
    <location>
        <begin position="101"/>
        <end position="122"/>
    </location>
</feature>
<dbReference type="AlphaFoldDB" id="A0A2J6SKB9"/>
<keyword evidence="4 5" id="KW-0472">Membrane</keyword>
<proteinExistence type="predicted"/>
<feature type="signal peptide" evidence="6">
    <location>
        <begin position="1"/>
        <end position="17"/>
    </location>
</feature>
<dbReference type="GeneID" id="36589771"/>
<name>A0A2J6SKB9_9HELO</name>
<keyword evidence="3 5" id="KW-1133">Transmembrane helix</keyword>
<feature type="transmembrane region" description="Helical" evidence="5">
    <location>
        <begin position="63"/>
        <end position="81"/>
    </location>
</feature>
<dbReference type="InParanoid" id="A0A2J6SKB9"/>
<keyword evidence="6" id="KW-0732">Signal</keyword>
<evidence type="ECO:0000256" key="5">
    <source>
        <dbReference type="SAM" id="Phobius"/>
    </source>
</evidence>
<sequence>MHPSLLSLLATPLAVFAAPAARVATDKNSLTAGSNAATTRVVGLVLLNFAWNQAGVVRWKVQCTYILRVMAILFFAAFMYFEIYVARHLLVPINILSQEAVFALSIVQHGWASFGIWVYYLWQLIENLRHDSMLSSTAQQIPVTLSGIDSCGVLDVQNQSCVDDACRNGLF</sequence>
<dbReference type="OrthoDB" id="2428527at2759"/>
<evidence type="ECO:0000256" key="2">
    <source>
        <dbReference type="ARBA" id="ARBA00022692"/>
    </source>
</evidence>
<organism evidence="7 8">
    <name type="scientific">Hyaloscypha bicolor E</name>
    <dbReference type="NCBI Taxonomy" id="1095630"/>
    <lineage>
        <taxon>Eukaryota</taxon>
        <taxon>Fungi</taxon>
        <taxon>Dikarya</taxon>
        <taxon>Ascomycota</taxon>
        <taxon>Pezizomycotina</taxon>
        <taxon>Leotiomycetes</taxon>
        <taxon>Helotiales</taxon>
        <taxon>Hyaloscyphaceae</taxon>
        <taxon>Hyaloscypha</taxon>
        <taxon>Hyaloscypha bicolor</taxon>
    </lineage>
</organism>
<dbReference type="PANTHER" id="PTHR42718">
    <property type="entry name" value="MAJOR FACILITATOR SUPERFAMILY MULTIDRUG TRANSPORTER MFSC"/>
    <property type="match status" value="1"/>
</dbReference>
<evidence type="ECO:0000256" key="4">
    <source>
        <dbReference type="ARBA" id="ARBA00023136"/>
    </source>
</evidence>
<protein>
    <submittedName>
        <fullName evidence="7">Uncharacterized protein</fullName>
    </submittedName>
</protein>
<dbReference type="RefSeq" id="XP_024728133.1">
    <property type="nucleotide sequence ID" value="XM_024881694.1"/>
</dbReference>
<evidence type="ECO:0000313" key="7">
    <source>
        <dbReference type="EMBL" id="PMD51229.1"/>
    </source>
</evidence>